<gene>
    <name evidence="2" type="ORF">PIB30_079481</name>
</gene>
<name>A0ABU6TQQ0_9FABA</name>
<accession>A0ABU6TQQ0</accession>
<keyword evidence="3" id="KW-1185">Reference proteome</keyword>
<feature type="non-terminal residue" evidence="2">
    <location>
        <position position="1"/>
    </location>
</feature>
<evidence type="ECO:0000256" key="1">
    <source>
        <dbReference type="SAM" id="MobiDB-lite"/>
    </source>
</evidence>
<sequence length="378" mass="43384">TFEGGDLNFAPFARRQIGPNWFRQRQVKEEGKEEAQLIVDKHWSNYLAAQVLPIGFPHYKKDRYKIALHSPHFMARQMDFSQAIPAPYSTDPAKQICRFVPHSFKEIKAFLYENLLTRTFYDPIPCRSSDFVTRNFIKWWDAYYKQYNRSLDEMIAEINRKKEQIKGNEKVAQEEQATQKRKAEQVALNPQNHLQRKQGRIQRNHPRMSNYQNGVSSKTTLASEKPRTPESAQSGSGNSLDVSSKSKESSNSKDKVKYSPSQSIYFMKINLDHQSAFPFRQQRTSPEKERIEESTARESMPSLDIIVDEEKSPCGLSSEGYSISNLSKSAERSNIVLEEIDQALNNPIGKMNSPLKERDLIQEVVSSTPKVPIQAGSN</sequence>
<evidence type="ECO:0000313" key="3">
    <source>
        <dbReference type="Proteomes" id="UP001341840"/>
    </source>
</evidence>
<comment type="caution">
    <text evidence="2">The sequence shown here is derived from an EMBL/GenBank/DDBJ whole genome shotgun (WGS) entry which is preliminary data.</text>
</comment>
<feature type="compositionally biased region" description="Polar residues" evidence="1">
    <location>
        <begin position="207"/>
        <end position="222"/>
    </location>
</feature>
<protein>
    <submittedName>
        <fullName evidence="2">Uncharacterized protein</fullName>
    </submittedName>
</protein>
<proteinExistence type="predicted"/>
<reference evidence="2 3" key="1">
    <citation type="journal article" date="2023" name="Plants (Basel)">
        <title>Bridging the Gap: Combining Genomics and Transcriptomics Approaches to Understand Stylosanthes scabra, an Orphan Legume from the Brazilian Caatinga.</title>
        <authorList>
            <person name="Ferreira-Neto J.R.C."/>
            <person name="da Silva M.D."/>
            <person name="Binneck E."/>
            <person name="de Melo N.F."/>
            <person name="da Silva R.H."/>
            <person name="de Melo A.L.T.M."/>
            <person name="Pandolfi V."/>
            <person name="Bustamante F.O."/>
            <person name="Brasileiro-Vidal A.C."/>
            <person name="Benko-Iseppon A.M."/>
        </authorList>
    </citation>
    <scope>NUCLEOTIDE SEQUENCE [LARGE SCALE GENOMIC DNA]</scope>
    <source>
        <tissue evidence="2">Leaves</tissue>
    </source>
</reference>
<feature type="compositionally biased region" description="Basic and acidic residues" evidence="1">
    <location>
        <begin position="166"/>
        <end position="184"/>
    </location>
</feature>
<dbReference type="Proteomes" id="UP001341840">
    <property type="component" value="Unassembled WGS sequence"/>
</dbReference>
<organism evidence="2 3">
    <name type="scientific">Stylosanthes scabra</name>
    <dbReference type="NCBI Taxonomy" id="79078"/>
    <lineage>
        <taxon>Eukaryota</taxon>
        <taxon>Viridiplantae</taxon>
        <taxon>Streptophyta</taxon>
        <taxon>Embryophyta</taxon>
        <taxon>Tracheophyta</taxon>
        <taxon>Spermatophyta</taxon>
        <taxon>Magnoliopsida</taxon>
        <taxon>eudicotyledons</taxon>
        <taxon>Gunneridae</taxon>
        <taxon>Pentapetalae</taxon>
        <taxon>rosids</taxon>
        <taxon>fabids</taxon>
        <taxon>Fabales</taxon>
        <taxon>Fabaceae</taxon>
        <taxon>Papilionoideae</taxon>
        <taxon>50 kb inversion clade</taxon>
        <taxon>dalbergioids sensu lato</taxon>
        <taxon>Dalbergieae</taxon>
        <taxon>Pterocarpus clade</taxon>
        <taxon>Stylosanthes</taxon>
    </lineage>
</organism>
<dbReference type="EMBL" id="JASCZI010091749">
    <property type="protein sequence ID" value="MED6151141.1"/>
    <property type="molecule type" value="Genomic_DNA"/>
</dbReference>
<evidence type="ECO:0000313" key="2">
    <source>
        <dbReference type="EMBL" id="MED6151141.1"/>
    </source>
</evidence>
<feature type="compositionally biased region" description="Basic and acidic residues" evidence="1">
    <location>
        <begin position="244"/>
        <end position="257"/>
    </location>
</feature>
<feature type="compositionally biased region" description="Basic residues" evidence="1">
    <location>
        <begin position="194"/>
        <end position="206"/>
    </location>
</feature>
<feature type="region of interest" description="Disordered" evidence="1">
    <location>
        <begin position="166"/>
        <end position="257"/>
    </location>
</feature>